<sequence>MTDRTAGMDGTDVTGGRTVTLADMLRIPFRRWPFPLAGALLGLLAGVGYLLLPASYEATAVVAVRPVVTEPFSYPGPGADRVVNMTVENGLATGTDVVAAVAGATGQSATDARAGLTVELPVGSQVLRFRYLAPDSGDAVAGANAAATAYLTLRKDIHQRQRDAIVASYDASLKTLAAERDAIRRGLPTKLPASGGNSAAVSAQLDRLRGLDDRLGELTTRRAVAAAVDVTPGTVTRVAAPPVSSSHDMGPILAATALLGGALFGAVAAFGREALDRRVRSGVDAVAATRLPVLAELHVPRFRPDRERHEADVRYLALALVGQLGPVPHRRLVVFGLRTGDRTGHVAVELARSLAELGNTVRWEELSAEAGPVPDGLVPAGGPPEVADLDQTQEIRSTGPVPIVVGRPKKPAPEKPSRARSLPAGAGRIWLDPPPEPDETMITVVRAGAAQTDDRGVRAALEAAAVLVVRRDQTRVPELSRLADVLRLTGARVLGVVLVSGHD</sequence>
<keyword evidence="2" id="KW-0812">Transmembrane</keyword>
<accession>A0A919K1I8</accession>
<dbReference type="PANTHER" id="PTHR32309:SF31">
    <property type="entry name" value="CAPSULAR EXOPOLYSACCHARIDE FAMILY"/>
    <property type="match status" value="1"/>
</dbReference>
<evidence type="ECO:0000256" key="2">
    <source>
        <dbReference type="SAM" id="Phobius"/>
    </source>
</evidence>
<dbReference type="Proteomes" id="UP000636960">
    <property type="component" value="Unassembled WGS sequence"/>
</dbReference>
<keyword evidence="2" id="KW-1133">Transmembrane helix</keyword>
<name>A0A919K1I8_9ACTN</name>
<dbReference type="RefSeq" id="WP_203785577.1">
    <property type="nucleotide sequence ID" value="NZ_BOMV01000063.1"/>
</dbReference>
<keyword evidence="2" id="KW-0472">Membrane</keyword>
<evidence type="ECO:0000313" key="4">
    <source>
        <dbReference type="Proteomes" id="UP000636960"/>
    </source>
</evidence>
<evidence type="ECO:0000256" key="1">
    <source>
        <dbReference type="SAM" id="MobiDB-lite"/>
    </source>
</evidence>
<dbReference type="InterPro" id="IPR050445">
    <property type="entry name" value="Bact_polysacc_biosynth/exp"/>
</dbReference>
<reference evidence="3" key="1">
    <citation type="submission" date="2021-01" db="EMBL/GenBank/DDBJ databases">
        <title>Whole genome shotgun sequence of Actinoplanes rishiriensis NBRC 108556.</title>
        <authorList>
            <person name="Komaki H."/>
            <person name="Tamura T."/>
        </authorList>
    </citation>
    <scope>NUCLEOTIDE SEQUENCE</scope>
    <source>
        <strain evidence="3">NBRC 108556</strain>
    </source>
</reference>
<evidence type="ECO:0000313" key="3">
    <source>
        <dbReference type="EMBL" id="GIE98563.1"/>
    </source>
</evidence>
<keyword evidence="4" id="KW-1185">Reference proteome</keyword>
<feature type="region of interest" description="Disordered" evidence="1">
    <location>
        <begin position="401"/>
        <end position="436"/>
    </location>
</feature>
<dbReference type="PANTHER" id="PTHR32309">
    <property type="entry name" value="TYROSINE-PROTEIN KINASE"/>
    <property type="match status" value="1"/>
</dbReference>
<feature type="transmembrane region" description="Helical" evidence="2">
    <location>
        <begin position="34"/>
        <end position="52"/>
    </location>
</feature>
<dbReference type="EMBL" id="BOMV01000063">
    <property type="protein sequence ID" value="GIE98563.1"/>
    <property type="molecule type" value="Genomic_DNA"/>
</dbReference>
<comment type="caution">
    <text evidence="3">The sequence shown here is derived from an EMBL/GenBank/DDBJ whole genome shotgun (WGS) entry which is preliminary data.</text>
</comment>
<protein>
    <recommendedName>
        <fullName evidence="5">Polysaccharide chain length determinant N-terminal domain-containing protein</fullName>
    </recommendedName>
</protein>
<evidence type="ECO:0008006" key="5">
    <source>
        <dbReference type="Google" id="ProtNLM"/>
    </source>
</evidence>
<proteinExistence type="predicted"/>
<organism evidence="3 4">
    <name type="scientific">Paractinoplanes rishiriensis</name>
    <dbReference type="NCBI Taxonomy" id="1050105"/>
    <lineage>
        <taxon>Bacteria</taxon>
        <taxon>Bacillati</taxon>
        <taxon>Actinomycetota</taxon>
        <taxon>Actinomycetes</taxon>
        <taxon>Micromonosporales</taxon>
        <taxon>Micromonosporaceae</taxon>
        <taxon>Paractinoplanes</taxon>
    </lineage>
</organism>
<gene>
    <name evidence="3" type="ORF">Ari01nite_60280</name>
</gene>
<dbReference type="AlphaFoldDB" id="A0A919K1I8"/>